<gene>
    <name evidence="3" type="ORF">CVM52_17310</name>
</gene>
<feature type="transmembrane region" description="Helical" evidence="1">
    <location>
        <begin position="203"/>
        <end position="228"/>
    </location>
</feature>
<feature type="transmembrane region" description="Helical" evidence="1">
    <location>
        <begin position="146"/>
        <end position="165"/>
    </location>
</feature>
<feature type="transmembrane region" description="Helical" evidence="1">
    <location>
        <begin position="122"/>
        <end position="140"/>
    </location>
</feature>
<dbReference type="AlphaFoldDB" id="A0A2M8IY39"/>
<organism evidence="3 4">
    <name type="scientific">Pseudooceanicola lipolyticus</name>
    <dbReference type="NCBI Taxonomy" id="2029104"/>
    <lineage>
        <taxon>Bacteria</taxon>
        <taxon>Pseudomonadati</taxon>
        <taxon>Pseudomonadota</taxon>
        <taxon>Alphaproteobacteria</taxon>
        <taxon>Rhodobacterales</taxon>
        <taxon>Paracoccaceae</taxon>
        <taxon>Pseudooceanicola</taxon>
    </lineage>
</organism>
<dbReference type="SUPFAM" id="SSF103481">
    <property type="entry name" value="Multidrug resistance efflux transporter EmrE"/>
    <property type="match status" value="2"/>
</dbReference>
<dbReference type="EMBL" id="PGTB01000093">
    <property type="protein sequence ID" value="PJE35408.1"/>
    <property type="molecule type" value="Genomic_DNA"/>
</dbReference>
<dbReference type="Pfam" id="PF00892">
    <property type="entry name" value="EamA"/>
    <property type="match status" value="2"/>
</dbReference>
<keyword evidence="4" id="KW-1185">Reference proteome</keyword>
<keyword evidence="1" id="KW-1133">Transmembrane helix</keyword>
<evidence type="ECO:0000259" key="2">
    <source>
        <dbReference type="Pfam" id="PF00892"/>
    </source>
</evidence>
<protein>
    <submittedName>
        <fullName evidence="3">EamA family transporter</fullName>
    </submittedName>
</protein>
<reference evidence="3 4" key="1">
    <citation type="journal article" date="2018" name="Int. J. Syst. Evol. Microbiol.">
        <title>Pseudooceanicola lipolyticus sp. nov., a marine alphaproteobacterium, reclassification of Oceanicola flagellatus as Pseudooceanicola flagellatus comb. nov. and emended description of the genus Pseudooceanicola.</title>
        <authorList>
            <person name="Huang M.-M."/>
            <person name="Guo L.-L."/>
            <person name="Wu Y.-H."/>
            <person name="Lai Q.-L."/>
            <person name="Shao Z.-Z."/>
            <person name="Wang C.-S."/>
            <person name="Wu M."/>
            <person name="Xu X.-W."/>
        </authorList>
    </citation>
    <scope>NUCLEOTIDE SEQUENCE [LARGE SCALE GENOMIC DNA]</scope>
    <source>
        <strain evidence="3 4">157</strain>
    </source>
</reference>
<dbReference type="GO" id="GO:0016020">
    <property type="term" value="C:membrane"/>
    <property type="evidence" value="ECO:0007669"/>
    <property type="project" value="InterPro"/>
</dbReference>
<evidence type="ECO:0000313" key="4">
    <source>
        <dbReference type="Proteomes" id="UP000231553"/>
    </source>
</evidence>
<dbReference type="OrthoDB" id="7165334at2"/>
<evidence type="ECO:0000313" key="3">
    <source>
        <dbReference type="EMBL" id="PJE35408.1"/>
    </source>
</evidence>
<dbReference type="InterPro" id="IPR037185">
    <property type="entry name" value="EmrE-like"/>
</dbReference>
<dbReference type="PANTHER" id="PTHR22911">
    <property type="entry name" value="ACYL-MALONYL CONDENSING ENZYME-RELATED"/>
    <property type="match status" value="1"/>
</dbReference>
<name>A0A2M8IY39_9RHOB</name>
<feature type="transmembrane region" description="Helical" evidence="1">
    <location>
        <begin position="92"/>
        <end position="115"/>
    </location>
</feature>
<feature type="domain" description="EamA" evidence="2">
    <location>
        <begin position="150"/>
        <end position="278"/>
    </location>
</feature>
<dbReference type="PANTHER" id="PTHR22911:SF103">
    <property type="entry name" value="BLR2811 PROTEIN"/>
    <property type="match status" value="1"/>
</dbReference>
<keyword evidence="1" id="KW-0812">Transmembrane</keyword>
<dbReference type="Gene3D" id="1.10.3730.20">
    <property type="match status" value="1"/>
</dbReference>
<feature type="transmembrane region" description="Helical" evidence="1">
    <location>
        <begin position="65"/>
        <end position="86"/>
    </location>
</feature>
<accession>A0A2M8IY39</accession>
<comment type="caution">
    <text evidence="3">The sequence shown here is derived from an EMBL/GenBank/DDBJ whole genome shotgun (WGS) entry which is preliminary data.</text>
</comment>
<feature type="transmembrane region" description="Helical" evidence="1">
    <location>
        <begin position="33"/>
        <end position="53"/>
    </location>
</feature>
<feature type="transmembrane region" description="Helical" evidence="1">
    <location>
        <begin position="240"/>
        <end position="256"/>
    </location>
</feature>
<proteinExistence type="predicted"/>
<feature type="transmembrane region" description="Helical" evidence="1">
    <location>
        <begin position="177"/>
        <end position="197"/>
    </location>
</feature>
<dbReference type="InterPro" id="IPR000620">
    <property type="entry name" value="EamA_dom"/>
</dbReference>
<feature type="transmembrane region" description="Helical" evidence="1">
    <location>
        <begin position="262"/>
        <end position="280"/>
    </location>
</feature>
<keyword evidence="1" id="KW-0472">Membrane</keyword>
<dbReference type="RefSeq" id="WP_100163716.1">
    <property type="nucleotide sequence ID" value="NZ_PGTB01000093.1"/>
</dbReference>
<evidence type="ECO:0000256" key="1">
    <source>
        <dbReference type="SAM" id="Phobius"/>
    </source>
</evidence>
<feature type="domain" description="EamA" evidence="2">
    <location>
        <begin position="7"/>
        <end position="139"/>
    </location>
</feature>
<dbReference type="Proteomes" id="UP000231553">
    <property type="component" value="Unassembled WGS sequence"/>
</dbReference>
<sequence>MTANTRAALLMMLSMAAFTINDACVKVMGDALPLFQIITLRGALACILIYILARSMGAIHLRMSGGDWALVALRCVAEAAATYFFLTALFHLPLANVTAVLQMLPLTVTLGAFLLFGEQVGWRRMAAILCGFLGMILIVRPGPEGFSLHAIYALAAMVCVTVRDLATRRMSANVSSLTVTLIASLTVFAFAAIGSLGDDWQPITWPLAGLIALAAVLVMGGYLFSILVMRSGEVSFTAPFRYTGLVWALGLGWFVFGDWPDTLTLAGAGIVVASGLFTLYRERAVVGEDGLAAEATRHP</sequence>